<comment type="caution">
    <text evidence="5">The sequence shown here is derived from an EMBL/GenBank/DDBJ whole genome shotgun (WGS) entry which is preliminary data.</text>
</comment>
<organism evidence="5 6">
    <name type="scientific">Punica granatum</name>
    <name type="common">Pomegranate</name>
    <dbReference type="NCBI Taxonomy" id="22663"/>
    <lineage>
        <taxon>Eukaryota</taxon>
        <taxon>Viridiplantae</taxon>
        <taxon>Streptophyta</taxon>
        <taxon>Embryophyta</taxon>
        <taxon>Tracheophyta</taxon>
        <taxon>Spermatophyta</taxon>
        <taxon>Magnoliopsida</taxon>
        <taxon>eudicotyledons</taxon>
        <taxon>Gunneridae</taxon>
        <taxon>Pentapetalae</taxon>
        <taxon>rosids</taxon>
        <taxon>malvids</taxon>
        <taxon>Myrtales</taxon>
        <taxon>Lythraceae</taxon>
        <taxon>Punica</taxon>
    </lineage>
</organism>
<dbReference type="InterPro" id="IPR013320">
    <property type="entry name" value="ConA-like_dom_sf"/>
</dbReference>
<dbReference type="GO" id="GO:0030246">
    <property type="term" value="F:carbohydrate binding"/>
    <property type="evidence" value="ECO:0007669"/>
    <property type="project" value="UniProtKB-KW"/>
</dbReference>
<dbReference type="STRING" id="22663.A0A2I0J2J2"/>
<sequence length="163" mass="18488">MGPAGRRIGLLATFFLLLLPVISKQQVQGLLQTIDKQFRPFPTTSSSRNFDPNSNHIGLDINSIQSNQTVSPLNFEFQLVLYGTRFFHFWVHYDGFSKYLEVYMVDEDHSTPTKPRPSKPAMTADLDTSRVLKQYSHLGLSASTGTNVQLNSVLLWNLKVDRI</sequence>
<evidence type="ECO:0000256" key="1">
    <source>
        <dbReference type="ARBA" id="ARBA00007606"/>
    </source>
</evidence>
<protein>
    <recommendedName>
        <fullName evidence="4">Legume lectin domain-containing protein</fullName>
    </recommendedName>
</protein>
<dbReference type="Gene3D" id="2.60.120.200">
    <property type="match status" value="1"/>
</dbReference>
<keyword evidence="2" id="KW-0430">Lectin</keyword>
<dbReference type="PANTHER" id="PTHR32401">
    <property type="entry name" value="CONCANAVALIN A-LIKE LECTIN FAMILY PROTEIN"/>
    <property type="match status" value="1"/>
</dbReference>
<evidence type="ECO:0000313" key="5">
    <source>
        <dbReference type="EMBL" id="PKI50452.1"/>
    </source>
</evidence>
<feature type="domain" description="Legume lectin" evidence="4">
    <location>
        <begin position="44"/>
        <end position="161"/>
    </location>
</feature>
<evidence type="ECO:0000256" key="3">
    <source>
        <dbReference type="SAM" id="SignalP"/>
    </source>
</evidence>
<keyword evidence="6" id="KW-1185">Reference proteome</keyword>
<dbReference type="AlphaFoldDB" id="A0A2I0J2J2"/>
<dbReference type="InterPro" id="IPR050258">
    <property type="entry name" value="Leguminous_Lectin"/>
</dbReference>
<dbReference type="InterPro" id="IPR001220">
    <property type="entry name" value="Legume_lectin_dom"/>
</dbReference>
<reference evidence="5 6" key="1">
    <citation type="submission" date="2017-11" db="EMBL/GenBank/DDBJ databases">
        <title>De-novo sequencing of pomegranate (Punica granatum L.) genome.</title>
        <authorList>
            <person name="Akparov Z."/>
            <person name="Amiraslanov A."/>
            <person name="Hajiyeva S."/>
            <person name="Abbasov M."/>
            <person name="Kaur K."/>
            <person name="Hamwieh A."/>
            <person name="Solovyev V."/>
            <person name="Salamov A."/>
            <person name="Braich B."/>
            <person name="Kosarev P."/>
            <person name="Mahmoud A."/>
            <person name="Hajiyev E."/>
            <person name="Babayeva S."/>
            <person name="Izzatullayeva V."/>
            <person name="Mammadov A."/>
            <person name="Mammadov A."/>
            <person name="Sharifova S."/>
            <person name="Ojaghi J."/>
            <person name="Eynullazada K."/>
            <person name="Bayramov B."/>
            <person name="Abdulazimova A."/>
            <person name="Shahmuradov I."/>
        </authorList>
    </citation>
    <scope>NUCLEOTIDE SEQUENCE [LARGE SCALE GENOMIC DNA]</scope>
    <source>
        <strain evidence="6">cv. AG2017</strain>
        <tissue evidence="5">Leaf</tissue>
    </source>
</reference>
<gene>
    <name evidence="5" type="ORF">CRG98_029202</name>
</gene>
<feature type="signal peptide" evidence="3">
    <location>
        <begin position="1"/>
        <end position="24"/>
    </location>
</feature>
<name>A0A2I0J2J2_PUNGR</name>
<evidence type="ECO:0000256" key="2">
    <source>
        <dbReference type="ARBA" id="ARBA00022734"/>
    </source>
</evidence>
<evidence type="ECO:0000313" key="6">
    <source>
        <dbReference type="Proteomes" id="UP000233551"/>
    </source>
</evidence>
<proteinExistence type="inferred from homology"/>
<comment type="similarity">
    <text evidence="1">Belongs to the leguminous lectin family.</text>
</comment>
<accession>A0A2I0J2J2</accession>
<dbReference type="EMBL" id="PGOL01002115">
    <property type="protein sequence ID" value="PKI50452.1"/>
    <property type="molecule type" value="Genomic_DNA"/>
</dbReference>
<dbReference type="PANTHER" id="PTHR32401:SF48">
    <property type="entry name" value="LEGUME LECTIN DOMAIN-CONTAINING PROTEIN"/>
    <property type="match status" value="1"/>
</dbReference>
<dbReference type="Pfam" id="PF00139">
    <property type="entry name" value="Lectin_legB"/>
    <property type="match status" value="1"/>
</dbReference>
<feature type="chain" id="PRO_5014138994" description="Legume lectin domain-containing protein" evidence="3">
    <location>
        <begin position="25"/>
        <end position="163"/>
    </location>
</feature>
<dbReference type="Proteomes" id="UP000233551">
    <property type="component" value="Unassembled WGS sequence"/>
</dbReference>
<keyword evidence="3" id="KW-0732">Signal</keyword>
<evidence type="ECO:0000259" key="4">
    <source>
        <dbReference type="Pfam" id="PF00139"/>
    </source>
</evidence>
<dbReference type="SUPFAM" id="SSF49899">
    <property type="entry name" value="Concanavalin A-like lectins/glucanases"/>
    <property type="match status" value="1"/>
</dbReference>